<name>A0A5C4Y439_9DEIO</name>
<dbReference type="RefSeq" id="WP_139403958.1">
    <property type="nucleotide sequence ID" value="NZ_JACHEW010000013.1"/>
</dbReference>
<reference evidence="1 4" key="2">
    <citation type="submission" date="2020-08" db="EMBL/GenBank/DDBJ databases">
        <title>Genomic Encyclopedia of Type Strains, Phase IV (KMG-IV): sequencing the most valuable type-strain genomes for metagenomic binning, comparative biology and taxonomic classification.</title>
        <authorList>
            <person name="Goeker M."/>
        </authorList>
    </citation>
    <scope>NUCLEOTIDE SEQUENCE [LARGE SCALE GENOMIC DNA]</scope>
    <source>
        <strain evidence="1 4">DSM 12027</strain>
    </source>
</reference>
<dbReference type="Proteomes" id="UP000313988">
    <property type="component" value="Unassembled WGS sequence"/>
</dbReference>
<gene>
    <name evidence="2" type="ORF">FHR04_13910</name>
    <name evidence="1" type="ORF">HNQ04_002593</name>
</gene>
<evidence type="ECO:0000313" key="4">
    <source>
        <dbReference type="Proteomes" id="UP000629870"/>
    </source>
</evidence>
<proteinExistence type="predicted"/>
<keyword evidence="4" id="KW-1185">Reference proteome</keyword>
<comment type="caution">
    <text evidence="2">The sequence shown here is derived from an EMBL/GenBank/DDBJ whole genome shotgun (WGS) entry which is preliminary data.</text>
</comment>
<dbReference type="Proteomes" id="UP000629870">
    <property type="component" value="Unassembled WGS sequence"/>
</dbReference>
<dbReference type="AlphaFoldDB" id="A0A5C4Y439"/>
<dbReference type="EMBL" id="VDMO01000015">
    <property type="protein sequence ID" value="TNM70082.1"/>
    <property type="molecule type" value="Genomic_DNA"/>
</dbReference>
<evidence type="ECO:0008006" key="5">
    <source>
        <dbReference type="Google" id="ProtNLM"/>
    </source>
</evidence>
<dbReference type="EMBL" id="JACHEW010000013">
    <property type="protein sequence ID" value="MBB6017328.1"/>
    <property type="molecule type" value="Genomic_DNA"/>
</dbReference>
<evidence type="ECO:0000313" key="1">
    <source>
        <dbReference type="EMBL" id="MBB6017328.1"/>
    </source>
</evidence>
<evidence type="ECO:0000313" key="3">
    <source>
        <dbReference type="Proteomes" id="UP000313988"/>
    </source>
</evidence>
<evidence type="ECO:0000313" key="2">
    <source>
        <dbReference type="EMBL" id="TNM70082.1"/>
    </source>
</evidence>
<organism evidence="2 3">
    <name type="scientific">Deinococcus radiopugnans ATCC 19172</name>
    <dbReference type="NCBI Taxonomy" id="585398"/>
    <lineage>
        <taxon>Bacteria</taxon>
        <taxon>Thermotogati</taxon>
        <taxon>Deinococcota</taxon>
        <taxon>Deinococci</taxon>
        <taxon>Deinococcales</taxon>
        <taxon>Deinococcaceae</taxon>
        <taxon>Deinococcus</taxon>
    </lineage>
</organism>
<accession>A0A5C4Y439</accession>
<protein>
    <recommendedName>
        <fullName evidence="5">Lipoprotein</fullName>
    </recommendedName>
</protein>
<sequence length="255" mass="26915">MSRIGLPIVLALVLCGCEAFNVPSEPSLAVSDADFSEVLAKAPTSGPLGRTPTLSGHVARWSISSSRPVSLDWPQKTVVGTIDGGGNYTVVLPAQPPAPLPSSGLPATVPLRQLVRAFNIFGDADCSVDTLVVSVPDAEAAELTGFYVARNSADAAAPLQPQFSPLPPYTTFRPFTQYFNASEMLLYSSVAATAKGELSCTSQYSSGSRYHLFVNIALAQGWNSATLIYGEEFTVGDERLQKMLLKGGLGRSGLD</sequence>
<dbReference type="PROSITE" id="PS51257">
    <property type="entry name" value="PROKAR_LIPOPROTEIN"/>
    <property type="match status" value="1"/>
</dbReference>
<dbReference type="OrthoDB" id="70568at2"/>
<reference evidence="2 3" key="1">
    <citation type="submission" date="2019-06" db="EMBL/GenBank/DDBJ databases">
        <title>Genome sequence of Deinococcus radiopugnans ATCC 19172.</title>
        <authorList>
            <person name="Maclea K.S."/>
            <person name="Maynard C.R."/>
        </authorList>
    </citation>
    <scope>NUCLEOTIDE SEQUENCE [LARGE SCALE GENOMIC DNA]</scope>
    <source>
        <strain evidence="2 3">ATCC 19172</strain>
    </source>
</reference>